<reference evidence="2" key="2">
    <citation type="submission" date="2021-02" db="EMBL/GenBank/DDBJ databases">
        <authorList>
            <person name="Kimball J.A."/>
            <person name="Haas M.W."/>
            <person name="Macchietto M."/>
            <person name="Kono T."/>
            <person name="Duquette J."/>
            <person name="Shao M."/>
        </authorList>
    </citation>
    <scope>NUCLEOTIDE SEQUENCE</scope>
    <source>
        <tissue evidence="2">Fresh leaf tissue</tissue>
    </source>
</reference>
<evidence type="ECO:0000313" key="2">
    <source>
        <dbReference type="EMBL" id="KAG8077042.1"/>
    </source>
</evidence>
<feature type="region of interest" description="Disordered" evidence="1">
    <location>
        <begin position="115"/>
        <end position="154"/>
    </location>
</feature>
<evidence type="ECO:0000256" key="1">
    <source>
        <dbReference type="SAM" id="MobiDB-lite"/>
    </source>
</evidence>
<proteinExistence type="predicted"/>
<name>A0A8J5VM49_ZIZPA</name>
<comment type="caution">
    <text evidence="2">The sequence shown here is derived from an EMBL/GenBank/DDBJ whole genome shotgun (WGS) entry which is preliminary data.</text>
</comment>
<accession>A0A8J5VM49</accession>
<evidence type="ECO:0000313" key="3">
    <source>
        <dbReference type="Proteomes" id="UP000729402"/>
    </source>
</evidence>
<keyword evidence="3" id="KW-1185">Reference proteome</keyword>
<dbReference type="AlphaFoldDB" id="A0A8J5VM49"/>
<dbReference type="Proteomes" id="UP000729402">
    <property type="component" value="Unassembled WGS sequence"/>
</dbReference>
<feature type="compositionally biased region" description="Basic and acidic residues" evidence="1">
    <location>
        <begin position="125"/>
        <end position="140"/>
    </location>
</feature>
<sequence length="154" mass="15914">MLLTAMAWVCNYRRAMASWRSMAEARSEGDVACSGGSSSGGRALLGYLCQSVAAASSSHITLPGSDSSFILGLSNASQGSLALLGEMFSGGLLSYNVPRPGGGRWRGKGSHECSTARLARGHSTARTDGEGKAAEGRTEPRALGSDTMKVDLDP</sequence>
<dbReference type="EMBL" id="JAAALK010000283">
    <property type="protein sequence ID" value="KAG8077042.1"/>
    <property type="molecule type" value="Genomic_DNA"/>
</dbReference>
<reference evidence="2" key="1">
    <citation type="journal article" date="2021" name="bioRxiv">
        <title>Whole Genome Assembly and Annotation of Northern Wild Rice, Zizania palustris L., Supports a Whole Genome Duplication in the Zizania Genus.</title>
        <authorList>
            <person name="Haas M."/>
            <person name="Kono T."/>
            <person name="Macchietto M."/>
            <person name="Millas R."/>
            <person name="McGilp L."/>
            <person name="Shao M."/>
            <person name="Duquette J."/>
            <person name="Hirsch C.N."/>
            <person name="Kimball J."/>
        </authorList>
    </citation>
    <scope>NUCLEOTIDE SEQUENCE</scope>
    <source>
        <tissue evidence="2">Fresh leaf tissue</tissue>
    </source>
</reference>
<gene>
    <name evidence="2" type="ORF">GUJ93_ZPchr0006g44480</name>
</gene>
<protein>
    <submittedName>
        <fullName evidence="2">Uncharacterized protein</fullName>
    </submittedName>
</protein>
<organism evidence="2 3">
    <name type="scientific">Zizania palustris</name>
    <name type="common">Northern wild rice</name>
    <dbReference type="NCBI Taxonomy" id="103762"/>
    <lineage>
        <taxon>Eukaryota</taxon>
        <taxon>Viridiplantae</taxon>
        <taxon>Streptophyta</taxon>
        <taxon>Embryophyta</taxon>
        <taxon>Tracheophyta</taxon>
        <taxon>Spermatophyta</taxon>
        <taxon>Magnoliopsida</taxon>
        <taxon>Liliopsida</taxon>
        <taxon>Poales</taxon>
        <taxon>Poaceae</taxon>
        <taxon>BOP clade</taxon>
        <taxon>Oryzoideae</taxon>
        <taxon>Oryzeae</taxon>
        <taxon>Zizaniinae</taxon>
        <taxon>Zizania</taxon>
    </lineage>
</organism>